<evidence type="ECO:0000259" key="5">
    <source>
        <dbReference type="Pfam" id="PF01494"/>
    </source>
</evidence>
<keyword evidence="4" id="KW-0560">Oxidoreductase</keyword>
<reference evidence="6 7" key="1">
    <citation type="submission" date="2019-09" db="EMBL/GenBank/DDBJ databases">
        <title>Report of infection by Mycobacterium simiae a patient suffering from pulmonary tuberculosis.</title>
        <authorList>
            <person name="Mohanty P.S."/>
            <person name="Bansal A.K."/>
            <person name="Singh H."/>
            <person name="Sharma S."/>
            <person name="Patil S.A."/>
            <person name="Upadhaya P."/>
            <person name="Singh P.K."/>
            <person name="Kumar D."/>
            <person name="Kumar S."/>
            <person name="Singh R.K."/>
            <person name="Chaudhary B."/>
        </authorList>
    </citation>
    <scope>NUCLEOTIDE SEQUENCE [LARGE SCALE GENOMIC DNA]</scope>
    <source>
        <strain evidence="6 7">JAL-560-SIM</strain>
    </source>
</reference>
<keyword evidence="2" id="KW-0285">Flavoprotein</keyword>
<keyword evidence="3" id="KW-0274">FAD</keyword>
<feature type="domain" description="FAD-binding" evidence="5">
    <location>
        <begin position="46"/>
        <end position="377"/>
    </location>
</feature>
<organism evidence="6 7">
    <name type="scientific">Mycobacterium simiae</name>
    <name type="common">Mycobacterium habana</name>
    <dbReference type="NCBI Taxonomy" id="1784"/>
    <lineage>
        <taxon>Bacteria</taxon>
        <taxon>Bacillati</taxon>
        <taxon>Actinomycetota</taxon>
        <taxon>Actinomycetes</taxon>
        <taxon>Mycobacteriales</taxon>
        <taxon>Mycobacteriaceae</taxon>
        <taxon>Mycobacterium</taxon>
        <taxon>Mycobacterium simiae complex</taxon>
    </lineage>
</organism>
<evidence type="ECO:0000256" key="2">
    <source>
        <dbReference type="ARBA" id="ARBA00022630"/>
    </source>
</evidence>
<dbReference type="Proteomes" id="UP000324701">
    <property type="component" value="Unassembled WGS sequence"/>
</dbReference>
<evidence type="ECO:0000313" key="6">
    <source>
        <dbReference type="EMBL" id="KAA1248351.1"/>
    </source>
</evidence>
<name>A0A5B1BK56_MYCSI</name>
<sequence length="438" mass="47047">MRRVNQTARGFVFGVRVFHRLGGHHADHSWAPSPSLGEGRRSVTLRILVVGAGVGGISIARGLLRDGHDVVVFERRPAVQAGGGAVTIWSNGETVLGQLGVDMDGAGQVLSAVRILTSTGRLLAVLDLTAMAQRLGAPVRMVPRRTLMDRMLNNIPAQRIRCGFDAVRVVREDDGARVEFGDGGSAEGDVVIGADGLHSTVRDGVGAPHAKSTGWCSWQGLVELPDLAEKQVAQVIIGRCGNTGLWPAGDSNVQWWFDLPWSPDFVRPQHPIAMIRSNFIGWSDAVDSVLAALTDDDLAGSPYPHFRHPITHSGCGPVTLLGDAAHTMPPTLAQGANQALLDTMVLCRALSAFGSSDVLTALRWYEKTRRRNVTAVSRVASLQVAHGESVLRPAAIISDRLHTWALTTFLSQTSHRRMSEAIVRSRYAAQSAASCALR</sequence>
<dbReference type="PRINTS" id="PR00420">
    <property type="entry name" value="RNGMNOXGNASE"/>
</dbReference>
<dbReference type="InterPro" id="IPR036188">
    <property type="entry name" value="FAD/NAD-bd_sf"/>
</dbReference>
<comment type="cofactor">
    <cofactor evidence="1">
        <name>FAD</name>
        <dbReference type="ChEBI" id="CHEBI:57692"/>
    </cofactor>
</comment>
<proteinExistence type="predicted"/>
<dbReference type="Gene3D" id="3.50.50.60">
    <property type="entry name" value="FAD/NAD(P)-binding domain"/>
    <property type="match status" value="1"/>
</dbReference>
<dbReference type="Pfam" id="PF01494">
    <property type="entry name" value="FAD_binding_3"/>
    <property type="match status" value="1"/>
</dbReference>
<dbReference type="InterPro" id="IPR002938">
    <property type="entry name" value="FAD-bd"/>
</dbReference>
<gene>
    <name evidence="6" type="ORF">F0Q45_21010</name>
</gene>
<accession>A0A5B1BK56</accession>
<keyword evidence="7" id="KW-1185">Reference proteome</keyword>
<dbReference type="OrthoDB" id="4568714at2"/>
<evidence type="ECO:0000256" key="4">
    <source>
        <dbReference type="ARBA" id="ARBA00023002"/>
    </source>
</evidence>
<evidence type="ECO:0000256" key="1">
    <source>
        <dbReference type="ARBA" id="ARBA00001974"/>
    </source>
</evidence>
<comment type="caution">
    <text evidence="6">The sequence shown here is derived from an EMBL/GenBank/DDBJ whole genome shotgun (WGS) entry which is preliminary data.</text>
</comment>
<dbReference type="GO" id="GO:0016491">
    <property type="term" value="F:oxidoreductase activity"/>
    <property type="evidence" value="ECO:0007669"/>
    <property type="project" value="UniProtKB-KW"/>
</dbReference>
<protein>
    <submittedName>
        <fullName evidence="6">NAD(P)-binding protein</fullName>
    </submittedName>
</protein>
<dbReference type="PANTHER" id="PTHR46496:SF1">
    <property type="entry name" value="ZEAXANTHIN EPOXIDASE, CHLOROPLASTIC"/>
    <property type="match status" value="1"/>
</dbReference>
<dbReference type="PANTHER" id="PTHR46496">
    <property type="match status" value="1"/>
</dbReference>
<dbReference type="SUPFAM" id="SSF51905">
    <property type="entry name" value="FAD/NAD(P)-binding domain"/>
    <property type="match status" value="1"/>
</dbReference>
<evidence type="ECO:0000256" key="3">
    <source>
        <dbReference type="ARBA" id="ARBA00022827"/>
    </source>
</evidence>
<dbReference type="GO" id="GO:0071949">
    <property type="term" value="F:FAD binding"/>
    <property type="evidence" value="ECO:0007669"/>
    <property type="project" value="InterPro"/>
</dbReference>
<evidence type="ECO:0000313" key="7">
    <source>
        <dbReference type="Proteomes" id="UP000324701"/>
    </source>
</evidence>
<dbReference type="AlphaFoldDB" id="A0A5B1BK56"/>
<dbReference type="EMBL" id="VTZN01000169">
    <property type="protein sequence ID" value="KAA1248351.1"/>
    <property type="molecule type" value="Genomic_DNA"/>
</dbReference>